<evidence type="ECO:0000256" key="1">
    <source>
        <dbReference type="SAM" id="MobiDB-lite"/>
    </source>
</evidence>
<feature type="region of interest" description="Disordered" evidence="1">
    <location>
        <begin position="1"/>
        <end position="107"/>
    </location>
</feature>
<feature type="compositionally biased region" description="Polar residues" evidence="1">
    <location>
        <begin position="72"/>
        <end position="81"/>
    </location>
</feature>
<organism evidence="2 3">
    <name type="scientific">Streblomastix strix</name>
    <dbReference type="NCBI Taxonomy" id="222440"/>
    <lineage>
        <taxon>Eukaryota</taxon>
        <taxon>Metamonada</taxon>
        <taxon>Preaxostyla</taxon>
        <taxon>Oxymonadida</taxon>
        <taxon>Streblomastigidae</taxon>
        <taxon>Streblomastix</taxon>
    </lineage>
</organism>
<gene>
    <name evidence="2" type="ORF">EZS28_019674</name>
</gene>
<feature type="region of interest" description="Disordered" evidence="1">
    <location>
        <begin position="208"/>
        <end position="246"/>
    </location>
</feature>
<dbReference type="EMBL" id="SNRW01005570">
    <property type="protein sequence ID" value="KAA6384801.1"/>
    <property type="molecule type" value="Genomic_DNA"/>
</dbReference>
<feature type="compositionally biased region" description="Polar residues" evidence="1">
    <location>
        <begin position="96"/>
        <end position="105"/>
    </location>
</feature>
<dbReference type="Proteomes" id="UP000324800">
    <property type="component" value="Unassembled WGS sequence"/>
</dbReference>
<name>A0A5J4VQM9_9EUKA</name>
<dbReference type="OrthoDB" id="31616at2759"/>
<proteinExistence type="predicted"/>
<dbReference type="AlphaFoldDB" id="A0A5J4VQM9"/>
<comment type="caution">
    <text evidence="2">The sequence shown here is derived from an EMBL/GenBank/DDBJ whole genome shotgun (WGS) entry which is preliminary data.</text>
</comment>
<feature type="compositionally biased region" description="Low complexity" evidence="1">
    <location>
        <begin position="219"/>
        <end position="245"/>
    </location>
</feature>
<feature type="compositionally biased region" description="Low complexity" evidence="1">
    <location>
        <begin position="82"/>
        <end position="95"/>
    </location>
</feature>
<protein>
    <submittedName>
        <fullName evidence="2">Uncharacterized protein</fullName>
    </submittedName>
</protein>
<sequence length="367" mass="41952">MKFSNGKDILKSIGLKPIEDLNDNQNINVDKQDEILKKTQENEKEQQQQDQNQQIFNKSKPDTSKHYHKSKSPINQLSPKVSSSQQSIQLQSSPSLTYSPSPQTDSDSHHIILTFPIPFPYVTEDGISKFHEMAHQFFSQKDKKIKSKKIDDNLKDQKNSSYLKKDNKEEQDDKDAIRALVVEWLHMQNPLEEWEGSSIIGDINSERQSLNEKKEKKSNSTPSPKMQSNSQQSQLQSQSTSLLSNAPNKRARLPGQLYPGLGVGHQISLMLGQMASDLNCDCIINMPEHFHNAYIYKTYFRFINPMFEAFFQTLLSDLLPDIRKYGLATVAYCVSMGLVLDSCYDRPDLNAMCQEVSGDNIDNKRRL</sequence>
<feature type="compositionally biased region" description="Basic and acidic residues" evidence="1">
    <location>
        <begin position="209"/>
        <end position="218"/>
    </location>
</feature>
<evidence type="ECO:0000313" key="3">
    <source>
        <dbReference type="Proteomes" id="UP000324800"/>
    </source>
</evidence>
<accession>A0A5J4VQM9</accession>
<feature type="compositionally biased region" description="Basic and acidic residues" evidence="1">
    <location>
        <begin position="30"/>
        <end position="47"/>
    </location>
</feature>
<reference evidence="2 3" key="1">
    <citation type="submission" date="2019-03" db="EMBL/GenBank/DDBJ databases">
        <title>Single cell metagenomics reveals metabolic interactions within the superorganism composed of flagellate Streblomastix strix and complex community of Bacteroidetes bacteria on its surface.</title>
        <authorList>
            <person name="Treitli S.C."/>
            <person name="Kolisko M."/>
            <person name="Husnik F."/>
            <person name="Keeling P."/>
            <person name="Hampl V."/>
        </authorList>
    </citation>
    <scope>NUCLEOTIDE SEQUENCE [LARGE SCALE GENOMIC DNA]</scope>
    <source>
        <strain evidence="2">ST1C</strain>
    </source>
</reference>
<feature type="non-terminal residue" evidence="2">
    <location>
        <position position="367"/>
    </location>
</feature>
<evidence type="ECO:0000313" key="2">
    <source>
        <dbReference type="EMBL" id="KAA6384801.1"/>
    </source>
</evidence>